<dbReference type="SMART" id="SM00342">
    <property type="entry name" value="HTH_ARAC"/>
    <property type="match status" value="1"/>
</dbReference>
<dbReference type="InterPro" id="IPR050204">
    <property type="entry name" value="AraC_XylS_family_regulators"/>
</dbReference>
<dbReference type="Gene3D" id="1.10.10.60">
    <property type="entry name" value="Homeodomain-like"/>
    <property type="match status" value="1"/>
</dbReference>
<dbReference type="EMBL" id="JAOYFC010000001">
    <property type="protein sequence ID" value="MCV6823976.1"/>
    <property type="molecule type" value="Genomic_DNA"/>
</dbReference>
<dbReference type="Proteomes" id="UP001208041">
    <property type="component" value="Unassembled WGS sequence"/>
</dbReference>
<dbReference type="GO" id="GO:0043565">
    <property type="term" value="F:sequence-specific DNA binding"/>
    <property type="evidence" value="ECO:0007669"/>
    <property type="project" value="InterPro"/>
</dbReference>
<organism evidence="5 6">
    <name type="scientific">Halocynthiibacter halioticoli</name>
    <dbReference type="NCBI Taxonomy" id="2986804"/>
    <lineage>
        <taxon>Bacteria</taxon>
        <taxon>Pseudomonadati</taxon>
        <taxon>Pseudomonadota</taxon>
        <taxon>Alphaproteobacteria</taxon>
        <taxon>Rhodobacterales</taxon>
        <taxon>Paracoccaceae</taxon>
        <taxon>Halocynthiibacter</taxon>
    </lineage>
</organism>
<name>A0AAE3LSU3_9RHOB</name>
<dbReference type="SUPFAM" id="SSF46689">
    <property type="entry name" value="Homeodomain-like"/>
    <property type="match status" value="1"/>
</dbReference>
<dbReference type="InterPro" id="IPR035418">
    <property type="entry name" value="AraC-bd_2"/>
</dbReference>
<evidence type="ECO:0000256" key="2">
    <source>
        <dbReference type="ARBA" id="ARBA00023125"/>
    </source>
</evidence>
<evidence type="ECO:0000313" key="6">
    <source>
        <dbReference type="Proteomes" id="UP001208041"/>
    </source>
</evidence>
<feature type="domain" description="HTH araC/xylS-type" evidence="4">
    <location>
        <begin position="216"/>
        <end position="316"/>
    </location>
</feature>
<dbReference type="Pfam" id="PF14525">
    <property type="entry name" value="AraC_binding_2"/>
    <property type="match status" value="1"/>
</dbReference>
<gene>
    <name evidence="5" type="ORF">OH136_05350</name>
</gene>
<keyword evidence="1" id="KW-0805">Transcription regulation</keyword>
<sequence length="324" mass="36016">MKYQEQSLQGRRGSSDAFADVLFSRAAWFRLHDSVKPRLTVGSAQLSTITGSLHKAVSTGHEIEVEDDSFLTIMLPVRGDLAVKADDGEHRANSGGLLAFRPGTRTTAVSSRDDKPFEAYLFKAPASLSALSWANFAARVLDSDEPLIKTRANVAGSLHNLVDYIMSDLNSEAPFLSNPFAWALAETLLQECLTELIDLDKFEQPVASPVSKRKLAEAEAFIEAHYNEPLKVADIAASIGISVRELQRAFKHYRGETPWDRLSRTRLRKARSQLLVCPPDTKVQDVALDCGFTHLGRFASYYHQSYSEFPSETLKRRTQKGGVR</sequence>
<evidence type="ECO:0000259" key="4">
    <source>
        <dbReference type="PROSITE" id="PS01124"/>
    </source>
</evidence>
<keyword evidence="2" id="KW-0238">DNA-binding</keyword>
<keyword evidence="6" id="KW-1185">Reference proteome</keyword>
<dbReference type="PANTHER" id="PTHR46796:SF12">
    <property type="entry name" value="HTH-TYPE DNA-BINDING TRANSCRIPTIONAL ACTIVATOR EUTR"/>
    <property type="match status" value="1"/>
</dbReference>
<dbReference type="PROSITE" id="PS01124">
    <property type="entry name" value="HTH_ARAC_FAMILY_2"/>
    <property type="match status" value="1"/>
</dbReference>
<evidence type="ECO:0000313" key="5">
    <source>
        <dbReference type="EMBL" id="MCV6823976.1"/>
    </source>
</evidence>
<reference evidence="5" key="1">
    <citation type="submission" date="2022-10" db="EMBL/GenBank/DDBJ databases">
        <authorList>
            <person name="Yue Y."/>
        </authorList>
    </citation>
    <scope>NUCLEOTIDE SEQUENCE</scope>
    <source>
        <strain evidence="5">Z654</strain>
    </source>
</reference>
<comment type="caution">
    <text evidence="5">The sequence shown here is derived from an EMBL/GenBank/DDBJ whole genome shotgun (WGS) entry which is preliminary data.</text>
</comment>
<dbReference type="GO" id="GO:0003700">
    <property type="term" value="F:DNA-binding transcription factor activity"/>
    <property type="evidence" value="ECO:0007669"/>
    <property type="project" value="InterPro"/>
</dbReference>
<keyword evidence="3" id="KW-0804">Transcription</keyword>
<dbReference type="AlphaFoldDB" id="A0AAE3LSU3"/>
<dbReference type="PANTHER" id="PTHR46796">
    <property type="entry name" value="HTH-TYPE TRANSCRIPTIONAL ACTIVATOR RHAS-RELATED"/>
    <property type="match status" value="1"/>
</dbReference>
<dbReference type="InterPro" id="IPR018060">
    <property type="entry name" value="HTH_AraC"/>
</dbReference>
<proteinExistence type="predicted"/>
<dbReference type="RefSeq" id="WP_263952801.1">
    <property type="nucleotide sequence ID" value="NZ_JAOYFC010000001.1"/>
</dbReference>
<accession>A0AAE3LSU3</accession>
<evidence type="ECO:0000256" key="1">
    <source>
        <dbReference type="ARBA" id="ARBA00023015"/>
    </source>
</evidence>
<dbReference type="InterPro" id="IPR009057">
    <property type="entry name" value="Homeodomain-like_sf"/>
</dbReference>
<evidence type="ECO:0000256" key="3">
    <source>
        <dbReference type="ARBA" id="ARBA00023163"/>
    </source>
</evidence>
<protein>
    <submittedName>
        <fullName evidence="5">AraC family transcriptional regulator</fullName>
    </submittedName>
</protein>
<dbReference type="Pfam" id="PF12833">
    <property type="entry name" value="HTH_18"/>
    <property type="match status" value="1"/>
</dbReference>